<keyword evidence="1" id="KW-0472">Membrane</keyword>
<protein>
    <submittedName>
        <fullName evidence="2">DUF3951 domain-containing protein</fullName>
    </submittedName>
</protein>
<dbReference type="Pfam" id="PF13131">
    <property type="entry name" value="DUF3951"/>
    <property type="match status" value="1"/>
</dbReference>
<accession>A0ABY4HIW6</accession>
<dbReference type="Proteomes" id="UP000830326">
    <property type="component" value="Chromosome"/>
</dbReference>
<dbReference type="EMBL" id="CP095075">
    <property type="protein sequence ID" value="UOR13400.1"/>
    <property type="molecule type" value="Genomic_DNA"/>
</dbReference>
<dbReference type="InterPro" id="IPR025028">
    <property type="entry name" value="DUF3951"/>
</dbReference>
<name>A0ABY4HIW6_9BACI</name>
<reference evidence="2" key="1">
    <citation type="submission" date="2022-04" db="EMBL/GenBank/DDBJ databases">
        <title>Halobacillus sp. isolated from saltern.</title>
        <authorList>
            <person name="Won M."/>
            <person name="Lee C.-M."/>
            <person name="Woen H.-Y."/>
            <person name="Kwon S.-W."/>
        </authorList>
    </citation>
    <scope>NUCLEOTIDE SEQUENCE</scope>
    <source>
        <strain evidence="2">SSHM10-5</strain>
    </source>
</reference>
<evidence type="ECO:0000313" key="2">
    <source>
        <dbReference type="EMBL" id="UOR13400.1"/>
    </source>
</evidence>
<keyword evidence="1" id="KW-0812">Transmembrane</keyword>
<gene>
    <name evidence="2" type="ORF">MUO15_08065</name>
</gene>
<dbReference type="RefSeq" id="WP_245035032.1">
    <property type="nucleotide sequence ID" value="NZ_CP095075.1"/>
</dbReference>
<organism evidence="2 3">
    <name type="scientific">Halobacillus amylolyticus</name>
    <dbReference type="NCBI Taxonomy" id="2932259"/>
    <lineage>
        <taxon>Bacteria</taxon>
        <taxon>Bacillati</taxon>
        <taxon>Bacillota</taxon>
        <taxon>Bacilli</taxon>
        <taxon>Bacillales</taxon>
        <taxon>Bacillaceae</taxon>
        <taxon>Halobacillus</taxon>
    </lineage>
</organism>
<proteinExistence type="predicted"/>
<sequence>MLLNSIGLLIVGIAVFVLITIVAYKIFIKKERVDSSYTPFDYITGQTDKEFHEEEEIIIEEKDKDNRG</sequence>
<feature type="transmembrane region" description="Helical" evidence="1">
    <location>
        <begin position="6"/>
        <end position="27"/>
    </location>
</feature>
<keyword evidence="3" id="KW-1185">Reference proteome</keyword>
<evidence type="ECO:0000256" key="1">
    <source>
        <dbReference type="SAM" id="Phobius"/>
    </source>
</evidence>
<evidence type="ECO:0000313" key="3">
    <source>
        <dbReference type="Proteomes" id="UP000830326"/>
    </source>
</evidence>
<keyword evidence="1" id="KW-1133">Transmembrane helix</keyword>